<sequence>MTAPDTRPAAEPASAARPDPGARPRRSVLVGVLLAVALPLAVLSVGALVPQVPWLGHTGVAVSPWAVWLVAAGIVVLVLGTVALLRRPSVPRVVALVAGATTAVCSFTVVTQQLLVAQDHGVAVRIGELFTLVRGDVSADLDAEYAQLDGEPQELSVWLPRTGQDGAPAPVVVLVHGGGWTSEDRLQPTTASHAVWFAEQGFLAISVDYPLSDDEDHRWDVVEPQVACALVWAGEHAAEHGGDPAEVHLVGDSAGGNVALDVAYRAGAGDLEPACSGELPRVAAVSTLYPVADPVAFHDNDDPVVGDAARSMAERYTGGAPGEVPERYAAVWPAEHVRDGAPPTLMVLGAADHLVPPAGAQDLAGVLARHDVEHELVELPAAGHVFDAAAGGVGTQTWRELTLRWFSGG</sequence>
<keyword evidence="1 5" id="KW-0378">Hydrolase</keyword>
<dbReference type="RefSeq" id="WP_332900724.1">
    <property type="nucleotide sequence ID" value="NZ_JBAGLP010000099.1"/>
</dbReference>
<protein>
    <submittedName>
        <fullName evidence="5">Alpha/beta hydrolase</fullName>
    </submittedName>
</protein>
<dbReference type="SUPFAM" id="SSF53474">
    <property type="entry name" value="alpha/beta-Hydrolases"/>
    <property type="match status" value="1"/>
</dbReference>
<accession>A0ABU7Z2Y8</accession>
<evidence type="ECO:0000313" key="5">
    <source>
        <dbReference type="EMBL" id="MEG3613845.1"/>
    </source>
</evidence>
<dbReference type="Proteomes" id="UP001310387">
    <property type="component" value="Unassembled WGS sequence"/>
</dbReference>
<keyword evidence="3" id="KW-0812">Transmembrane</keyword>
<evidence type="ECO:0000256" key="1">
    <source>
        <dbReference type="ARBA" id="ARBA00022801"/>
    </source>
</evidence>
<feature type="transmembrane region" description="Helical" evidence="3">
    <location>
        <begin position="65"/>
        <end position="86"/>
    </location>
</feature>
<dbReference type="Pfam" id="PF20434">
    <property type="entry name" value="BD-FAE"/>
    <property type="match status" value="1"/>
</dbReference>
<dbReference type="PANTHER" id="PTHR48081">
    <property type="entry name" value="AB HYDROLASE SUPERFAMILY PROTEIN C4A8.06C"/>
    <property type="match status" value="1"/>
</dbReference>
<evidence type="ECO:0000313" key="6">
    <source>
        <dbReference type="Proteomes" id="UP001310387"/>
    </source>
</evidence>
<evidence type="ECO:0000259" key="4">
    <source>
        <dbReference type="Pfam" id="PF20434"/>
    </source>
</evidence>
<gene>
    <name evidence="5" type="ORF">V5O49_01775</name>
</gene>
<keyword evidence="3" id="KW-0472">Membrane</keyword>
<feature type="region of interest" description="Disordered" evidence="2">
    <location>
        <begin position="1"/>
        <end position="23"/>
    </location>
</feature>
<name>A0ABU7Z2Y8_9MICO</name>
<keyword evidence="3" id="KW-1133">Transmembrane helix</keyword>
<dbReference type="GO" id="GO:0016787">
    <property type="term" value="F:hydrolase activity"/>
    <property type="evidence" value="ECO:0007669"/>
    <property type="project" value="UniProtKB-KW"/>
</dbReference>
<dbReference type="EMBL" id="JBAGLP010000099">
    <property type="protein sequence ID" value="MEG3613845.1"/>
    <property type="molecule type" value="Genomic_DNA"/>
</dbReference>
<dbReference type="InterPro" id="IPR029058">
    <property type="entry name" value="AB_hydrolase_fold"/>
</dbReference>
<organism evidence="5 6">
    <name type="scientific">Isoptericola haloaureus</name>
    <dbReference type="NCBI Taxonomy" id="1542902"/>
    <lineage>
        <taxon>Bacteria</taxon>
        <taxon>Bacillati</taxon>
        <taxon>Actinomycetota</taxon>
        <taxon>Actinomycetes</taxon>
        <taxon>Micrococcales</taxon>
        <taxon>Promicromonosporaceae</taxon>
        <taxon>Isoptericola</taxon>
    </lineage>
</organism>
<proteinExistence type="predicted"/>
<reference evidence="5" key="1">
    <citation type="journal article" date="2024" name="Antonie Van Leeuwenhoek">
        <title>Isoptericola haloaureus sp. nov., a dimorphic actinobacterium isolated from mangrove sediments of southeast India, implicating biosaline agricultural significance through nitrogen fixation and salt tolerance genes.</title>
        <authorList>
            <person name="Prathaban M."/>
            <person name="Prathiviraj R."/>
            <person name="Ravichandran M."/>
            <person name="Natarajan S.D."/>
            <person name="Sobanaa M."/>
            <person name="Hari Krishna Kumar S."/>
            <person name="Chandrasekar V."/>
            <person name="Selvin J."/>
        </authorList>
    </citation>
    <scope>NUCLEOTIDE SEQUENCE</scope>
    <source>
        <strain evidence="5">MP1014</strain>
    </source>
</reference>
<evidence type="ECO:0000256" key="2">
    <source>
        <dbReference type="SAM" id="MobiDB-lite"/>
    </source>
</evidence>
<evidence type="ECO:0000256" key="3">
    <source>
        <dbReference type="SAM" id="Phobius"/>
    </source>
</evidence>
<feature type="transmembrane region" description="Helical" evidence="3">
    <location>
        <begin position="27"/>
        <end position="49"/>
    </location>
</feature>
<dbReference type="Gene3D" id="3.40.50.1820">
    <property type="entry name" value="alpha/beta hydrolase"/>
    <property type="match status" value="1"/>
</dbReference>
<dbReference type="InterPro" id="IPR049492">
    <property type="entry name" value="BD-FAE-like_dom"/>
</dbReference>
<comment type="caution">
    <text evidence="5">The sequence shown here is derived from an EMBL/GenBank/DDBJ whole genome shotgun (WGS) entry which is preliminary data.</text>
</comment>
<reference evidence="5" key="2">
    <citation type="submission" date="2024-02" db="EMBL/GenBank/DDBJ databases">
        <authorList>
            <person name="Prathaban M."/>
            <person name="Mythili R."/>
            <person name="Sharmila Devi N."/>
            <person name="Sobanaa M."/>
            <person name="Prathiviraj R."/>
            <person name="Selvin J."/>
        </authorList>
    </citation>
    <scope>NUCLEOTIDE SEQUENCE</scope>
    <source>
        <strain evidence="5">MP1014</strain>
    </source>
</reference>
<feature type="compositionally biased region" description="Low complexity" evidence="2">
    <location>
        <begin position="9"/>
        <end position="19"/>
    </location>
</feature>
<feature type="domain" description="BD-FAE-like" evidence="4">
    <location>
        <begin position="158"/>
        <end position="364"/>
    </location>
</feature>
<keyword evidence="6" id="KW-1185">Reference proteome</keyword>
<feature type="transmembrane region" description="Helical" evidence="3">
    <location>
        <begin position="93"/>
        <end position="115"/>
    </location>
</feature>
<dbReference type="InterPro" id="IPR050300">
    <property type="entry name" value="GDXG_lipolytic_enzyme"/>
</dbReference>